<gene>
    <name evidence="1" type="ORF">PIL02S_05282</name>
</gene>
<dbReference type="Proteomes" id="UP000247459">
    <property type="component" value="Unassembled WGS sequence"/>
</dbReference>
<protein>
    <submittedName>
        <fullName evidence="1">Phage-like terminase small subunit YqaS-like protein</fullName>
    </submittedName>
</protein>
<sequence length="49" mass="5562">MQREDKVSMLSLKTGKEITVPLTTEGMKVNEIMTLVTSKLDKILKQEKP</sequence>
<reference evidence="1 2" key="1">
    <citation type="submission" date="2018-01" db="EMBL/GenBank/DDBJ databases">
        <title>Genome sequence of the PGP bacterium Paenibacillus illinoisensis E3.</title>
        <authorList>
            <person name="Rolli E."/>
            <person name="Marasco R."/>
            <person name="Bessem C."/>
            <person name="Michoud G."/>
            <person name="Gaiarsa S."/>
            <person name="Borin S."/>
            <person name="Daffonchio D."/>
        </authorList>
    </citation>
    <scope>NUCLEOTIDE SEQUENCE [LARGE SCALE GENOMIC DNA]</scope>
    <source>
        <strain evidence="1 2">E3</strain>
    </source>
</reference>
<dbReference type="AlphaFoldDB" id="A0A2W0C0Y4"/>
<evidence type="ECO:0000313" key="1">
    <source>
        <dbReference type="EMBL" id="PYY25913.1"/>
    </source>
</evidence>
<name>A0A2W0C0Y4_9BACL</name>
<dbReference type="EMBL" id="PRLG01000029">
    <property type="protein sequence ID" value="PYY25913.1"/>
    <property type="molecule type" value="Genomic_DNA"/>
</dbReference>
<accession>A0A2W0C0Y4</accession>
<organism evidence="1 2">
    <name type="scientific">Paenibacillus illinoisensis</name>
    <dbReference type="NCBI Taxonomy" id="59845"/>
    <lineage>
        <taxon>Bacteria</taxon>
        <taxon>Bacillati</taxon>
        <taxon>Bacillota</taxon>
        <taxon>Bacilli</taxon>
        <taxon>Bacillales</taxon>
        <taxon>Paenibacillaceae</taxon>
        <taxon>Paenibacillus</taxon>
    </lineage>
</organism>
<comment type="caution">
    <text evidence="1">The sequence shown here is derived from an EMBL/GenBank/DDBJ whole genome shotgun (WGS) entry which is preliminary data.</text>
</comment>
<proteinExistence type="predicted"/>
<evidence type="ECO:0000313" key="2">
    <source>
        <dbReference type="Proteomes" id="UP000247459"/>
    </source>
</evidence>